<comment type="caution">
    <text evidence="1">The sequence shown here is derived from an EMBL/GenBank/DDBJ whole genome shotgun (WGS) entry which is preliminary data.</text>
</comment>
<dbReference type="AlphaFoldDB" id="A0A8J4PTC0"/>
<proteinExistence type="predicted"/>
<gene>
    <name evidence="1" type="ORF">CYY_005744</name>
</gene>
<organism evidence="1 2">
    <name type="scientific">Polysphondylium violaceum</name>
    <dbReference type="NCBI Taxonomy" id="133409"/>
    <lineage>
        <taxon>Eukaryota</taxon>
        <taxon>Amoebozoa</taxon>
        <taxon>Evosea</taxon>
        <taxon>Eumycetozoa</taxon>
        <taxon>Dictyostelia</taxon>
        <taxon>Dictyosteliales</taxon>
        <taxon>Dictyosteliaceae</taxon>
        <taxon>Polysphondylium</taxon>
    </lineage>
</organism>
<reference evidence="1" key="1">
    <citation type="submission" date="2020-01" db="EMBL/GenBank/DDBJ databases">
        <title>Development of genomics and gene disruption for Polysphondylium violaceum indicates a role for the polyketide synthase stlB in stalk morphogenesis.</title>
        <authorList>
            <person name="Narita B."/>
            <person name="Kawabe Y."/>
            <person name="Kin K."/>
            <person name="Saito T."/>
            <person name="Gibbs R."/>
            <person name="Kuspa A."/>
            <person name="Muzny D."/>
            <person name="Queller D."/>
            <person name="Richards S."/>
            <person name="Strassman J."/>
            <person name="Sucgang R."/>
            <person name="Worley K."/>
            <person name="Schaap P."/>
        </authorList>
    </citation>
    <scope>NUCLEOTIDE SEQUENCE</scope>
    <source>
        <strain evidence="1">QSvi11</strain>
    </source>
</reference>
<accession>A0A8J4PTC0</accession>
<dbReference type="PANTHER" id="PTHR32134">
    <property type="entry name" value="FNIP REPEAT-CONTAINING PROTEIN"/>
    <property type="match status" value="1"/>
</dbReference>
<dbReference type="Proteomes" id="UP000695562">
    <property type="component" value="Unassembled WGS sequence"/>
</dbReference>
<dbReference type="PANTHER" id="PTHR32134:SF180">
    <property type="entry name" value="FNIP REPEAT-CONTAINING PROTEIN"/>
    <property type="match status" value="1"/>
</dbReference>
<keyword evidence="2" id="KW-1185">Reference proteome</keyword>
<dbReference type="SUPFAM" id="SSF52058">
    <property type="entry name" value="L domain-like"/>
    <property type="match status" value="1"/>
</dbReference>
<sequence>MQTQLFFSIFRNRYLNQKIFISLYDYYIVKDITRLDKQYDHLCLLNSKNVPVVYYILNIDHYHIYCSHKHKSLITHIIVSSVFYVCHYQNLLQESQPLPILFGLTTDRVGDPIILANKLPPSVQYYKYTIGGSITKDLIPESVTSLHLCMDRLDADVLPNKVKTLILTLKSSELGNKKCEFNVRYIPRSTNSLTLYDCDNRFYDLDINLLPTNLTYLNVNRNIKNHGFGSLKYLSMTCNDIYPKITIPNSVTHLELINCQLNEKSIHLSPNLTFLHLDRTCQENKDTIPIPEPLPRNLKTLRLEKYSNKVVTQFNCPPNLISYSNVNTKEEKDLPYIPPTATKVSICYFHRPWTKNQMPPIVPLTVTDLKMNSPYHDIPIGYFTNNIAKLDLTSIGDLTPGAIPPSVTDLSLNLYPTTIEKLNNGLLSGLIPNGVIKLALKCNYSVVPGSMKLPDTVTSLSISSYIPKPITLVPTSRCLKTLKVYNLDFKEFSLTSLPPTLTKLCTSTQGYNSFQDTYDIVCPIYDNSKFPSNIKQVKFKNIHHNKDETDQSFHFIDGDKVYRETNEPLNPFLSRIKNK</sequence>
<protein>
    <submittedName>
        <fullName evidence="1">Uncharacterized protein</fullName>
    </submittedName>
</protein>
<name>A0A8J4PTC0_9MYCE</name>
<evidence type="ECO:0000313" key="2">
    <source>
        <dbReference type="Proteomes" id="UP000695562"/>
    </source>
</evidence>
<dbReference type="EMBL" id="AJWJ01000237">
    <property type="protein sequence ID" value="KAF2072951.1"/>
    <property type="molecule type" value="Genomic_DNA"/>
</dbReference>
<evidence type="ECO:0000313" key="1">
    <source>
        <dbReference type="EMBL" id="KAF2072951.1"/>
    </source>
</evidence>
<dbReference type="InterPro" id="IPR051251">
    <property type="entry name" value="STK_FNIP-Repeat"/>
</dbReference>